<feature type="chain" id="PRO_5028295060" evidence="16">
    <location>
        <begin position="25"/>
        <end position="1165"/>
    </location>
</feature>
<comment type="subcellular location">
    <subcellularLocation>
        <location evidence="1">Membrane</location>
        <topology evidence="1">Single-pass type I membrane protein</topology>
    </subcellularLocation>
</comment>
<dbReference type="GO" id="GO:0005891">
    <property type="term" value="C:voltage-gated calcium channel complex"/>
    <property type="evidence" value="ECO:0007669"/>
    <property type="project" value="TreeGrafter"/>
</dbReference>
<dbReference type="InterPro" id="IPR013608">
    <property type="entry name" value="VWA_N"/>
</dbReference>
<dbReference type="GO" id="GO:0005245">
    <property type="term" value="F:voltage-gated calcium channel activity"/>
    <property type="evidence" value="ECO:0007669"/>
    <property type="project" value="TreeGrafter"/>
</dbReference>
<reference evidence="18" key="1">
    <citation type="submission" date="2025-08" db="UniProtKB">
        <authorList>
            <consortium name="RefSeq"/>
        </authorList>
    </citation>
    <scope>IDENTIFICATION</scope>
    <source>
        <tissue evidence="18">Whole insect</tissue>
    </source>
</reference>
<evidence type="ECO:0000313" key="18">
    <source>
        <dbReference type="RefSeq" id="XP_028138725.1"/>
    </source>
</evidence>
<keyword evidence="15" id="KW-0407">Ion channel</keyword>
<evidence type="ECO:0000256" key="15">
    <source>
        <dbReference type="ARBA" id="ARBA00023303"/>
    </source>
</evidence>
<evidence type="ECO:0000256" key="11">
    <source>
        <dbReference type="ARBA" id="ARBA00023065"/>
    </source>
</evidence>
<dbReference type="AlphaFoldDB" id="A0A6P7G2A2"/>
<evidence type="ECO:0000256" key="4">
    <source>
        <dbReference type="ARBA" id="ARBA00022673"/>
    </source>
</evidence>
<dbReference type="OrthoDB" id="10054666at2759"/>
<dbReference type="FunCoup" id="A0A6P7G2A2">
    <property type="interactions" value="76"/>
</dbReference>
<keyword evidence="10" id="KW-1133">Transmembrane helix</keyword>
<evidence type="ECO:0000259" key="17">
    <source>
        <dbReference type="PROSITE" id="PS50234"/>
    </source>
</evidence>
<keyword evidence="14" id="KW-0325">Glycoprotein</keyword>
<evidence type="ECO:0000256" key="2">
    <source>
        <dbReference type="ARBA" id="ARBA00022448"/>
    </source>
</evidence>
<evidence type="ECO:0000256" key="14">
    <source>
        <dbReference type="ARBA" id="ARBA00023180"/>
    </source>
</evidence>
<accession>A0A6P7G2A2</accession>
<evidence type="ECO:0000256" key="13">
    <source>
        <dbReference type="ARBA" id="ARBA00023157"/>
    </source>
</evidence>
<evidence type="ECO:0000256" key="7">
    <source>
        <dbReference type="ARBA" id="ARBA00022729"/>
    </source>
</evidence>
<keyword evidence="4" id="KW-0107">Calcium channel</keyword>
<proteinExistence type="predicted"/>
<feature type="domain" description="VWFA" evidence="17">
    <location>
        <begin position="250"/>
        <end position="437"/>
    </location>
</feature>
<keyword evidence="12" id="KW-0472">Membrane</keyword>
<dbReference type="PANTHER" id="PTHR10166">
    <property type="entry name" value="VOLTAGE-DEPENDENT CALCIUM CHANNEL SUBUNIT ALPHA-2/DELTA-RELATED"/>
    <property type="match status" value="1"/>
</dbReference>
<evidence type="ECO:0000256" key="5">
    <source>
        <dbReference type="ARBA" id="ARBA00022692"/>
    </source>
</evidence>
<evidence type="ECO:0000256" key="8">
    <source>
        <dbReference type="ARBA" id="ARBA00022837"/>
    </source>
</evidence>
<dbReference type="FunFam" id="3.30.450.20:FF:000057">
    <property type="entry name" value="Voltage-dependent calcium channel subunit alpha-2/delta-4"/>
    <property type="match status" value="1"/>
</dbReference>
<evidence type="ECO:0000256" key="3">
    <source>
        <dbReference type="ARBA" id="ARBA00022568"/>
    </source>
</evidence>
<dbReference type="KEGG" id="dvv:114333091"/>
<evidence type="ECO:0000256" key="12">
    <source>
        <dbReference type="ARBA" id="ARBA00023136"/>
    </source>
</evidence>
<dbReference type="PROSITE" id="PS50234">
    <property type="entry name" value="VWFA"/>
    <property type="match status" value="1"/>
</dbReference>
<dbReference type="InterPro" id="IPR051173">
    <property type="entry name" value="Ca_channel_alpha-2/delta"/>
</dbReference>
<dbReference type="InterPro" id="IPR002035">
    <property type="entry name" value="VWF_A"/>
</dbReference>
<keyword evidence="6" id="KW-0479">Metal-binding</keyword>
<sequence>MLFKIVLYSIFCVYVLIGLNGTKGSLQGEEVHQWANTIGKELWTLGQAITRYSEIQQKYTFLNAKVQKKDPMGLMDEIKANMSIMINRKIRAIKFIQETAEKVAESFVPNDTFTYYSSKYSPIGNETFKSSYKILKKNKDLYRPMTFNNDTHFYNIAVNTNYSAVHVPMYIYDKDPNVSFHIQWSEKLDNIFISNYKIDPALSWQYFGSLTGIMRHYPAQRWEEKKTMELQLFDCRIRTWFIEAATCTKDIVILIDNSGSMRGMPHHIGLLTASAILDTLSNNDYVNILNYTVYTNYTIPCFDNMLVQATEENIRIFKDVVEKLQPEGKTQVTQALEVAFKLLASYRIRRNCTDENSNCNQAIMIITDGINEDITDIVTKYNRLHNDTNIPVRIFGYLVGKEVTNPQEMKDTCCENRGYYTPVASLEQVSVSVIQYVSVIARPLVLQGEDHPVSWTHAYADVTYDTKLDNTVVEPYRLLTSVAIPCYDTKTNKMNDTTTAYLLGVAGTDVPIDEFERITVPYKIGVNGYAFIVSNNGYLLMHPDLRPMHAGAVLKFNYNSVDLTQVEHHVDDELTMPREITDSVLKLRQALVDGETGTLSNITVRYHYDNMKRVFEAKYDYYYTPIDKTPFTLGIAIPHGYGMYSLEVEDEIMRNKYTGENLTSFFTGKWKINPKWVYCKYHYLEGHEFPTPEKELLHFLAKMYGPFRWESQYEDKVELLKEDDYYCDMHLVQRLIFDARITHEIFKEKWQFKPREQPLFQRYNASLRFVATMSGLTRWDYIFDEDKNDNTKGQTKEFGDVHPYAINEQWYKNAVIQRQYDESFVYSVPFDAGTKDTNRIVTGSFAIFPSEKGHKTPGSVVGFQFSQAKLQTKFQEVSNKLSNQCTHCSRCNDNLECYIVDSSGYIIVAEYDDRAGQFFGKIEGDIMGSMLRVGIFKQATMYDYQAFCRKENSSESAASTIHTTVGYVHSLYNWFVWNFIYSLLDITFSSFSTMSTFAQDYLDYGMGNETDADMPDEEDQPEFDESQKNYYACETELNLFILQQELFLTNFNGEITNEGGRNYYVKRIPYSNLIFVAINKSIPQNIEPYTTDPIIITEQANFEYDFINYTLLPCQKLVLNTLSRRRLTGCYNEHPLEKDIKDCGRAAPTRATSVMLLFLILFIIL</sequence>
<dbReference type="InterPro" id="IPR013680">
    <property type="entry name" value="VDCC_a2/dsu"/>
</dbReference>
<dbReference type="Pfam" id="PF08399">
    <property type="entry name" value="VWA_N"/>
    <property type="match status" value="1"/>
</dbReference>
<organism evidence="18">
    <name type="scientific">Diabrotica virgifera virgifera</name>
    <name type="common">western corn rootworm</name>
    <dbReference type="NCBI Taxonomy" id="50390"/>
    <lineage>
        <taxon>Eukaryota</taxon>
        <taxon>Metazoa</taxon>
        <taxon>Ecdysozoa</taxon>
        <taxon>Arthropoda</taxon>
        <taxon>Hexapoda</taxon>
        <taxon>Insecta</taxon>
        <taxon>Pterygota</taxon>
        <taxon>Neoptera</taxon>
        <taxon>Endopterygota</taxon>
        <taxon>Coleoptera</taxon>
        <taxon>Polyphaga</taxon>
        <taxon>Cucujiformia</taxon>
        <taxon>Chrysomeloidea</taxon>
        <taxon>Chrysomelidae</taxon>
        <taxon>Galerucinae</taxon>
        <taxon>Diabroticina</taxon>
        <taxon>Diabroticites</taxon>
        <taxon>Diabrotica</taxon>
    </lineage>
</organism>
<protein>
    <submittedName>
        <fullName evidence="18">Voltage-dependent calcium channel subunit alpha-2/delta-3-like</fullName>
    </submittedName>
</protein>
<feature type="signal peptide" evidence="16">
    <location>
        <begin position="1"/>
        <end position="24"/>
    </location>
</feature>
<dbReference type="SUPFAM" id="SSF53300">
    <property type="entry name" value="vWA-like"/>
    <property type="match status" value="1"/>
</dbReference>
<evidence type="ECO:0000256" key="16">
    <source>
        <dbReference type="SAM" id="SignalP"/>
    </source>
</evidence>
<dbReference type="Gene3D" id="3.40.50.410">
    <property type="entry name" value="von Willebrand factor, type A domain"/>
    <property type="match status" value="1"/>
</dbReference>
<evidence type="ECO:0000256" key="1">
    <source>
        <dbReference type="ARBA" id="ARBA00004479"/>
    </source>
</evidence>
<keyword evidence="9" id="KW-0851">Voltage-gated channel</keyword>
<keyword evidence="5" id="KW-0812">Transmembrane</keyword>
<evidence type="ECO:0000256" key="6">
    <source>
        <dbReference type="ARBA" id="ARBA00022723"/>
    </source>
</evidence>
<name>A0A6P7G2A2_DIAVI</name>
<dbReference type="FunFam" id="3.40.50.410:FF:000007">
    <property type="entry name" value="Calcium voltage-gated channel auxiliary subunit alpha2delta 3"/>
    <property type="match status" value="1"/>
</dbReference>
<dbReference type="GO" id="GO:0046872">
    <property type="term" value="F:metal ion binding"/>
    <property type="evidence" value="ECO:0007669"/>
    <property type="project" value="UniProtKB-KW"/>
</dbReference>
<dbReference type="RefSeq" id="XP_028138725.1">
    <property type="nucleotide sequence ID" value="XM_028282924.1"/>
</dbReference>
<dbReference type="PANTHER" id="PTHR10166:SF31">
    <property type="entry name" value="CA[2+] CHANNEL MUSCLE-SPECIFIC ALPHA2_DELTA SUBUNIT, ISOFORM A"/>
    <property type="match status" value="1"/>
</dbReference>
<dbReference type="InParanoid" id="A0A6P7G2A2"/>
<keyword evidence="11" id="KW-0406">Ion transport</keyword>
<evidence type="ECO:0000256" key="10">
    <source>
        <dbReference type="ARBA" id="ARBA00022989"/>
    </source>
</evidence>
<dbReference type="SMART" id="SM00327">
    <property type="entry name" value="VWA"/>
    <property type="match status" value="1"/>
</dbReference>
<keyword evidence="8" id="KW-0106">Calcium</keyword>
<gene>
    <name evidence="18" type="primary">LOC114333091</name>
</gene>
<keyword evidence="2" id="KW-0813">Transport</keyword>
<dbReference type="Gene3D" id="3.30.450.20">
    <property type="entry name" value="PAS domain"/>
    <property type="match status" value="1"/>
</dbReference>
<keyword evidence="7 16" id="KW-0732">Signal</keyword>
<keyword evidence="3" id="KW-0109">Calcium transport</keyword>
<evidence type="ECO:0000256" key="9">
    <source>
        <dbReference type="ARBA" id="ARBA00022882"/>
    </source>
</evidence>
<dbReference type="Pfam" id="PF00092">
    <property type="entry name" value="VWA"/>
    <property type="match status" value="1"/>
</dbReference>
<keyword evidence="13" id="KW-1015">Disulfide bond</keyword>
<dbReference type="InterPro" id="IPR036465">
    <property type="entry name" value="vWFA_dom_sf"/>
</dbReference>
<dbReference type="Pfam" id="PF08473">
    <property type="entry name" value="VGCC_alpha2"/>
    <property type="match status" value="1"/>
</dbReference>